<evidence type="ECO:0000313" key="2">
    <source>
        <dbReference type="EMBL" id="MFL9927174.1"/>
    </source>
</evidence>
<proteinExistence type="predicted"/>
<comment type="caution">
    <text evidence="2">The sequence shown here is derived from an EMBL/GenBank/DDBJ whole genome shotgun (WGS) entry which is preliminary data.</text>
</comment>
<gene>
    <name evidence="2" type="ORF">PQR62_23075</name>
</gene>
<accession>A0ABW9AF94</accession>
<sequence length="332" mass="36809">MRRPICCLGDYISSGGRVIAVSGNMNIDGRRNARAGDPVSCPRHGHNRIIEGDATLFDHGVPVVLHGHRCACGCVVIASSRAGVIARGESIHESMGNGPDAIRSPSTDFSGKRISERERIVEAHQPATLDAYPERICSNLSNEEMAIKLTKLRDRAIQLVDVRISELQRWGDRDRALVIEWFGNDDPNIRVILQEGMPKIARVLKMLTPGNFVRWSQREQLFIHCDNSQSSATGVAAAVCKPESENHVIAINYIFCNFPDERKIFGTEIMLDGESKLLTLVHEVTHFTDVMNSDDVVYGVTSSRRLAKLKDHRAICNADNIAAYVLGIRKDV</sequence>
<dbReference type="InterPro" id="IPR024079">
    <property type="entry name" value="MetalloPept_cat_dom_sf"/>
</dbReference>
<dbReference type="CDD" id="cd11007">
    <property type="entry name" value="M35_like_1"/>
    <property type="match status" value="1"/>
</dbReference>
<dbReference type="InterPro" id="IPR029463">
    <property type="entry name" value="Lys_MEP"/>
</dbReference>
<dbReference type="CDD" id="cd14744">
    <property type="entry name" value="PAAR_CT_2"/>
    <property type="match status" value="1"/>
</dbReference>
<dbReference type="Pfam" id="PF05488">
    <property type="entry name" value="PAAR_motif"/>
    <property type="match status" value="1"/>
</dbReference>
<protein>
    <submittedName>
        <fullName evidence="2">PAAR domain-containing protein</fullName>
    </submittedName>
</protein>
<dbReference type="SMART" id="SM01351">
    <property type="entry name" value="Aspzincin_M35"/>
    <property type="match status" value="1"/>
</dbReference>
<feature type="domain" description="Lysine-specific metallo-endopeptidase" evidence="1">
    <location>
        <begin position="165"/>
        <end position="326"/>
    </location>
</feature>
<evidence type="ECO:0000259" key="1">
    <source>
        <dbReference type="SMART" id="SM01351"/>
    </source>
</evidence>
<name>A0ABW9AF94_9BURK</name>
<dbReference type="Gene3D" id="3.40.390.10">
    <property type="entry name" value="Collagenase (Catalytic Domain)"/>
    <property type="match status" value="1"/>
</dbReference>
<dbReference type="InterPro" id="IPR034108">
    <property type="entry name" value="Pept_M35-like_proteobacteria"/>
</dbReference>
<dbReference type="InterPro" id="IPR008727">
    <property type="entry name" value="PAAR_motif"/>
</dbReference>
<dbReference type="RefSeq" id="WP_408160413.1">
    <property type="nucleotide sequence ID" value="NZ_JAQQFM010000012.1"/>
</dbReference>
<reference evidence="2 3" key="1">
    <citation type="journal article" date="2024" name="Chem. Sci.">
        <title>Discovery of megapolipeptins by genome mining of a Burkholderiales bacteria collection.</title>
        <authorList>
            <person name="Paulo B.S."/>
            <person name="Recchia M.J.J."/>
            <person name="Lee S."/>
            <person name="Fergusson C.H."/>
            <person name="Romanowski S.B."/>
            <person name="Hernandez A."/>
            <person name="Krull N."/>
            <person name="Liu D.Y."/>
            <person name="Cavanagh H."/>
            <person name="Bos A."/>
            <person name="Gray C.A."/>
            <person name="Murphy B.T."/>
            <person name="Linington R.G."/>
            <person name="Eustaquio A.S."/>
        </authorList>
    </citation>
    <scope>NUCLEOTIDE SEQUENCE [LARGE SCALE GENOMIC DNA]</scope>
    <source>
        <strain evidence="2 3">RL21-008-BIB-A</strain>
    </source>
</reference>
<dbReference type="Gene3D" id="2.60.200.60">
    <property type="match status" value="1"/>
</dbReference>
<dbReference type="Pfam" id="PF14521">
    <property type="entry name" value="Aspzincin_M35"/>
    <property type="match status" value="1"/>
</dbReference>
<evidence type="ECO:0000313" key="3">
    <source>
        <dbReference type="Proteomes" id="UP001629246"/>
    </source>
</evidence>
<keyword evidence="3" id="KW-1185">Reference proteome</keyword>
<organism evidence="2 3">
    <name type="scientific">Herbaspirillum lusitanum</name>
    <dbReference type="NCBI Taxonomy" id="213312"/>
    <lineage>
        <taxon>Bacteria</taxon>
        <taxon>Pseudomonadati</taxon>
        <taxon>Pseudomonadota</taxon>
        <taxon>Betaproteobacteria</taxon>
        <taxon>Burkholderiales</taxon>
        <taxon>Oxalobacteraceae</taxon>
        <taxon>Herbaspirillum</taxon>
    </lineage>
</organism>
<dbReference type="Proteomes" id="UP001629246">
    <property type="component" value="Unassembled WGS sequence"/>
</dbReference>
<dbReference type="SUPFAM" id="SSF55486">
    <property type="entry name" value="Metalloproteases ('zincins'), catalytic domain"/>
    <property type="match status" value="1"/>
</dbReference>
<dbReference type="EMBL" id="JAQQFM010000012">
    <property type="protein sequence ID" value="MFL9927174.1"/>
    <property type="molecule type" value="Genomic_DNA"/>
</dbReference>